<reference evidence="3" key="2">
    <citation type="submission" date="2020-09" db="EMBL/GenBank/DDBJ databases">
        <authorList>
            <person name="Sun Q."/>
            <person name="Zhou Y."/>
        </authorList>
    </citation>
    <scope>NUCLEOTIDE SEQUENCE</scope>
    <source>
        <strain evidence="3">CGMCC 4.7403</strain>
    </source>
</reference>
<keyword evidence="2" id="KW-0472">Membrane</keyword>
<gene>
    <name evidence="3" type="ORF">GCM10017771_86450</name>
</gene>
<keyword evidence="2" id="KW-0812">Transmembrane</keyword>
<evidence type="ECO:0000313" key="4">
    <source>
        <dbReference type="Proteomes" id="UP000603227"/>
    </source>
</evidence>
<sequence length="143" mass="14953">MEVIGAAARFPTVIFTSALVVALCFWFPVLLGRVGVRDFDADAPALARAFGGAPVAVAASVVTVSGWLVSLAGMLVMEWIGVTGFGAALARVMLLALSTLAAWAVAHALAGPVTKLFRHQPGPRQRDLANGTPFDPGSRRARR</sequence>
<organism evidence="3 4">
    <name type="scientific">Streptomyces capitiformicae</name>
    <dbReference type="NCBI Taxonomy" id="2014920"/>
    <lineage>
        <taxon>Bacteria</taxon>
        <taxon>Bacillati</taxon>
        <taxon>Actinomycetota</taxon>
        <taxon>Actinomycetes</taxon>
        <taxon>Kitasatosporales</taxon>
        <taxon>Streptomycetaceae</taxon>
        <taxon>Streptomyces</taxon>
    </lineage>
</organism>
<name>A0A919DME5_9ACTN</name>
<accession>A0A919DME5</accession>
<dbReference type="AlphaFoldDB" id="A0A919DME5"/>
<reference evidence="3" key="1">
    <citation type="journal article" date="2014" name="Int. J. Syst. Evol. Microbiol.">
        <title>Complete genome sequence of Corynebacterium casei LMG S-19264T (=DSM 44701T), isolated from a smear-ripened cheese.</title>
        <authorList>
            <consortium name="US DOE Joint Genome Institute (JGI-PGF)"/>
            <person name="Walter F."/>
            <person name="Albersmeier A."/>
            <person name="Kalinowski J."/>
            <person name="Ruckert C."/>
        </authorList>
    </citation>
    <scope>NUCLEOTIDE SEQUENCE</scope>
    <source>
        <strain evidence="3">CGMCC 4.7403</strain>
    </source>
</reference>
<feature type="region of interest" description="Disordered" evidence="1">
    <location>
        <begin position="120"/>
        <end position="143"/>
    </location>
</feature>
<keyword evidence="2" id="KW-1133">Transmembrane helix</keyword>
<feature type="transmembrane region" description="Helical" evidence="2">
    <location>
        <begin position="88"/>
        <end position="110"/>
    </location>
</feature>
<evidence type="ECO:0000256" key="1">
    <source>
        <dbReference type="SAM" id="MobiDB-lite"/>
    </source>
</evidence>
<dbReference type="Proteomes" id="UP000603227">
    <property type="component" value="Unassembled WGS sequence"/>
</dbReference>
<protein>
    <submittedName>
        <fullName evidence="3">Uncharacterized protein</fullName>
    </submittedName>
</protein>
<feature type="transmembrane region" description="Helical" evidence="2">
    <location>
        <begin position="51"/>
        <end position="76"/>
    </location>
</feature>
<proteinExistence type="predicted"/>
<dbReference type="EMBL" id="BNAT01000056">
    <property type="protein sequence ID" value="GHE63111.1"/>
    <property type="molecule type" value="Genomic_DNA"/>
</dbReference>
<feature type="transmembrane region" description="Helical" evidence="2">
    <location>
        <begin position="12"/>
        <end position="31"/>
    </location>
</feature>
<evidence type="ECO:0000313" key="3">
    <source>
        <dbReference type="EMBL" id="GHE63111.1"/>
    </source>
</evidence>
<comment type="caution">
    <text evidence="3">The sequence shown here is derived from an EMBL/GenBank/DDBJ whole genome shotgun (WGS) entry which is preliminary data.</text>
</comment>
<keyword evidence="4" id="KW-1185">Reference proteome</keyword>
<evidence type="ECO:0000256" key="2">
    <source>
        <dbReference type="SAM" id="Phobius"/>
    </source>
</evidence>
<dbReference type="RefSeq" id="WP_189787909.1">
    <property type="nucleotide sequence ID" value="NZ_BNAT01000056.1"/>
</dbReference>